<feature type="signal peptide" evidence="1">
    <location>
        <begin position="1"/>
        <end position="18"/>
    </location>
</feature>
<reference evidence="3" key="3">
    <citation type="submission" date="2020-12" db="UniProtKB">
        <authorList>
            <consortium name="EnsemblPlants"/>
        </authorList>
    </citation>
    <scope>IDENTIFICATION</scope>
</reference>
<evidence type="ECO:0000313" key="3">
    <source>
        <dbReference type="EnsemblPlants" id="Pp3c6_20370V3.1"/>
    </source>
</evidence>
<proteinExistence type="predicted"/>
<evidence type="ECO:0000313" key="4">
    <source>
        <dbReference type="Proteomes" id="UP000006727"/>
    </source>
</evidence>
<dbReference type="PaxDb" id="3218-PP1S14_295V6.1"/>
<evidence type="ECO:0000313" key="2">
    <source>
        <dbReference type="EMBL" id="PNR52868.1"/>
    </source>
</evidence>
<accession>A0A2K1KGH1</accession>
<feature type="chain" id="PRO_5036043023" description="Secreted protein" evidence="1">
    <location>
        <begin position="19"/>
        <end position="85"/>
    </location>
</feature>
<evidence type="ECO:0000256" key="1">
    <source>
        <dbReference type="SAM" id="SignalP"/>
    </source>
</evidence>
<protein>
    <recommendedName>
        <fullName evidence="5">Secreted protein</fullName>
    </recommendedName>
</protein>
<reference evidence="2 4" key="1">
    <citation type="journal article" date="2008" name="Science">
        <title>The Physcomitrella genome reveals evolutionary insights into the conquest of land by plants.</title>
        <authorList>
            <person name="Rensing S."/>
            <person name="Lang D."/>
            <person name="Zimmer A."/>
            <person name="Terry A."/>
            <person name="Salamov A."/>
            <person name="Shapiro H."/>
            <person name="Nishiyama T."/>
            <person name="Perroud P.-F."/>
            <person name="Lindquist E."/>
            <person name="Kamisugi Y."/>
            <person name="Tanahashi T."/>
            <person name="Sakakibara K."/>
            <person name="Fujita T."/>
            <person name="Oishi K."/>
            <person name="Shin-I T."/>
            <person name="Kuroki Y."/>
            <person name="Toyoda A."/>
            <person name="Suzuki Y."/>
            <person name="Hashimoto A."/>
            <person name="Yamaguchi K."/>
            <person name="Sugano A."/>
            <person name="Kohara Y."/>
            <person name="Fujiyama A."/>
            <person name="Anterola A."/>
            <person name="Aoki S."/>
            <person name="Ashton N."/>
            <person name="Barbazuk W.B."/>
            <person name="Barker E."/>
            <person name="Bennetzen J."/>
            <person name="Bezanilla M."/>
            <person name="Blankenship R."/>
            <person name="Cho S.H."/>
            <person name="Dutcher S."/>
            <person name="Estelle M."/>
            <person name="Fawcett J.A."/>
            <person name="Gundlach H."/>
            <person name="Hanada K."/>
            <person name="Heyl A."/>
            <person name="Hicks K.A."/>
            <person name="Hugh J."/>
            <person name="Lohr M."/>
            <person name="Mayer K."/>
            <person name="Melkozernov A."/>
            <person name="Murata T."/>
            <person name="Nelson D."/>
            <person name="Pils B."/>
            <person name="Prigge M."/>
            <person name="Reiss B."/>
            <person name="Renner T."/>
            <person name="Rombauts S."/>
            <person name="Rushton P."/>
            <person name="Sanderfoot A."/>
            <person name="Schween G."/>
            <person name="Shiu S.-H."/>
            <person name="Stueber K."/>
            <person name="Theodoulou F.L."/>
            <person name="Tu H."/>
            <person name="Van de Peer Y."/>
            <person name="Verrier P.J."/>
            <person name="Waters E."/>
            <person name="Wood A."/>
            <person name="Yang L."/>
            <person name="Cove D."/>
            <person name="Cuming A."/>
            <person name="Hasebe M."/>
            <person name="Lucas S."/>
            <person name="Mishler D.B."/>
            <person name="Reski R."/>
            <person name="Grigoriev I."/>
            <person name="Quatrano R.S."/>
            <person name="Boore J.L."/>
        </authorList>
    </citation>
    <scope>NUCLEOTIDE SEQUENCE [LARGE SCALE GENOMIC DNA]</scope>
    <source>
        <strain evidence="3 4">cv. Gransden 2004</strain>
    </source>
</reference>
<organism evidence="2">
    <name type="scientific">Physcomitrium patens</name>
    <name type="common">Spreading-leaved earth moss</name>
    <name type="synonym">Physcomitrella patens</name>
    <dbReference type="NCBI Taxonomy" id="3218"/>
    <lineage>
        <taxon>Eukaryota</taxon>
        <taxon>Viridiplantae</taxon>
        <taxon>Streptophyta</taxon>
        <taxon>Embryophyta</taxon>
        <taxon>Bryophyta</taxon>
        <taxon>Bryophytina</taxon>
        <taxon>Bryopsida</taxon>
        <taxon>Funariidae</taxon>
        <taxon>Funariales</taxon>
        <taxon>Funariaceae</taxon>
        <taxon>Physcomitrium</taxon>
    </lineage>
</organism>
<name>A0A2K1KGH1_PHYPA</name>
<reference evidence="2 4" key="2">
    <citation type="journal article" date="2018" name="Plant J.">
        <title>The Physcomitrella patens chromosome-scale assembly reveals moss genome structure and evolution.</title>
        <authorList>
            <person name="Lang D."/>
            <person name="Ullrich K.K."/>
            <person name="Murat F."/>
            <person name="Fuchs J."/>
            <person name="Jenkins J."/>
            <person name="Haas F.B."/>
            <person name="Piednoel M."/>
            <person name="Gundlach H."/>
            <person name="Van Bel M."/>
            <person name="Meyberg R."/>
            <person name="Vives C."/>
            <person name="Morata J."/>
            <person name="Symeonidi A."/>
            <person name="Hiss M."/>
            <person name="Muchero W."/>
            <person name="Kamisugi Y."/>
            <person name="Saleh O."/>
            <person name="Blanc G."/>
            <person name="Decker E.L."/>
            <person name="van Gessel N."/>
            <person name="Grimwood J."/>
            <person name="Hayes R.D."/>
            <person name="Graham S.W."/>
            <person name="Gunter L.E."/>
            <person name="McDaniel S.F."/>
            <person name="Hoernstein S.N.W."/>
            <person name="Larsson A."/>
            <person name="Li F.W."/>
            <person name="Perroud P.F."/>
            <person name="Phillips J."/>
            <person name="Ranjan P."/>
            <person name="Rokshar D.S."/>
            <person name="Rothfels C.J."/>
            <person name="Schneider L."/>
            <person name="Shu S."/>
            <person name="Stevenson D.W."/>
            <person name="Thummler F."/>
            <person name="Tillich M."/>
            <person name="Villarreal Aguilar J.C."/>
            <person name="Widiez T."/>
            <person name="Wong G.K."/>
            <person name="Wymore A."/>
            <person name="Zhang Y."/>
            <person name="Zimmer A.D."/>
            <person name="Quatrano R.S."/>
            <person name="Mayer K.F.X."/>
            <person name="Goodstein D."/>
            <person name="Casacuberta J.M."/>
            <person name="Vandepoele K."/>
            <person name="Reski R."/>
            <person name="Cuming A.C."/>
            <person name="Tuskan G.A."/>
            <person name="Maumus F."/>
            <person name="Salse J."/>
            <person name="Schmutz J."/>
            <person name="Rensing S.A."/>
        </authorList>
    </citation>
    <scope>NUCLEOTIDE SEQUENCE [LARGE SCALE GENOMIC DNA]</scope>
    <source>
        <strain evidence="3 4">cv. Gransden 2004</strain>
    </source>
</reference>
<evidence type="ECO:0008006" key="5">
    <source>
        <dbReference type="Google" id="ProtNLM"/>
    </source>
</evidence>
<dbReference type="EnsemblPlants" id="Pp3c6_20370V3.1">
    <property type="protein sequence ID" value="Pp3c6_20370V3.1"/>
    <property type="gene ID" value="Pp3c6_20370"/>
</dbReference>
<dbReference type="STRING" id="3218.A0A2K1KGH1"/>
<dbReference type="EMBL" id="ABEU02000006">
    <property type="protein sequence ID" value="PNR52868.1"/>
    <property type="molecule type" value="Genomic_DNA"/>
</dbReference>
<keyword evidence="4" id="KW-1185">Reference proteome</keyword>
<keyword evidence="1" id="KW-0732">Signal</keyword>
<dbReference type="InParanoid" id="A0A2K1KGH1"/>
<gene>
    <name evidence="2" type="ORF">PHYPA_009243</name>
</gene>
<dbReference type="Proteomes" id="UP000006727">
    <property type="component" value="Chromosome 6"/>
</dbReference>
<dbReference type="AlphaFoldDB" id="A0A2K1KGH1"/>
<sequence>MFCCSWLVALFCYGASSGTSHPGSEPDPQPSAQQGWAGGLSGIVRMGIFWYFAMQIFGPKKTTKPAELTSNLFNKGDRLMHVGQS</sequence>
<dbReference type="Gramene" id="Pp3c6_20370V3.1">
    <property type="protein sequence ID" value="Pp3c6_20370V3.1"/>
    <property type="gene ID" value="Pp3c6_20370"/>
</dbReference>